<dbReference type="GO" id="GO:0009341">
    <property type="term" value="C:beta-galactosidase complex"/>
    <property type="evidence" value="ECO:0007669"/>
    <property type="project" value="InterPro"/>
</dbReference>
<dbReference type="InterPro" id="IPR040719">
    <property type="entry name" value="DUF5597"/>
</dbReference>
<feature type="domain" description="Glycoside hydrolase family 42 N-terminal" evidence="3">
    <location>
        <begin position="55"/>
        <end position="216"/>
    </location>
</feature>
<keyword evidence="2" id="KW-0326">Glycosidase</keyword>
<dbReference type="SUPFAM" id="SSF51445">
    <property type="entry name" value="(Trans)glycosidases"/>
    <property type="match status" value="1"/>
</dbReference>
<dbReference type="InterPro" id="IPR013529">
    <property type="entry name" value="Glyco_hydro_42_N"/>
</dbReference>
<organism evidence="5 6">
    <name type="scientific">Metabacillus arenae</name>
    <dbReference type="NCBI Taxonomy" id="2771434"/>
    <lineage>
        <taxon>Bacteria</taxon>
        <taxon>Bacillati</taxon>
        <taxon>Bacillota</taxon>
        <taxon>Bacilli</taxon>
        <taxon>Bacillales</taxon>
        <taxon>Bacillaceae</taxon>
        <taxon>Metabacillus</taxon>
    </lineage>
</organism>
<evidence type="ECO:0000256" key="2">
    <source>
        <dbReference type="ARBA" id="ARBA00023295"/>
    </source>
</evidence>
<keyword evidence="1" id="KW-0378">Hydrolase</keyword>
<reference evidence="5" key="1">
    <citation type="submission" date="2020-09" db="EMBL/GenBank/DDBJ databases">
        <title>A novel bacterium of genus Bacillus, isolated from South China Sea.</title>
        <authorList>
            <person name="Huang H."/>
            <person name="Mo K."/>
            <person name="Hu Y."/>
        </authorList>
    </citation>
    <scope>NUCLEOTIDE SEQUENCE</scope>
    <source>
        <strain evidence="5">IB182487</strain>
    </source>
</reference>
<dbReference type="Gene3D" id="2.60.220.20">
    <property type="entry name" value="putative beta-Galactosidase from caulobacter crescentus"/>
    <property type="match status" value="1"/>
</dbReference>
<dbReference type="Proteomes" id="UP000626844">
    <property type="component" value="Unassembled WGS sequence"/>
</dbReference>
<dbReference type="RefSeq" id="WP_191160541.1">
    <property type="nucleotide sequence ID" value="NZ_JACXAI010000030.1"/>
</dbReference>
<evidence type="ECO:0000259" key="4">
    <source>
        <dbReference type="Pfam" id="PF18120"/>
    </source>
</evidence>
<dbReference type="Pfam" id="PF02449">
    <property type="entry name" value="Glyco_hydro_42"/>
    <property type="match status" value="1"/>
</dbReference>
<feature type="domain" description="DUF5597" evidence="4">
    <location>
        <begin position="377"/>
        <end position="499"/>
    </location>
</feature>
<dbReference type="AlphaFoldDB" id="A0A926NF88"/>
<comment type="caution">
    <text evidence="5">The sequence shown here is derived from an EMBL/GenBank/DDBJ whole genome shotgun (WGS) entry which is preliminary data.</text>
</comment>
<evidence type="ECO:0000313" key="5">
    <source>
        <dbReference type="EMBL" id="MBD1382394.1"/>
    </source>
</evidence>
<dbReference type="Gene3D" id="3.20.20.80">
    <property type="entry name" value="Glycosidases"/>
    <property type="match status" value="1"/>
</dbReference>
<evidence type="ECO:0000259" key="3">
    <source>
        <dbReference type="Pfam" id="PF02449"/>
    </source>
</evidence>
<evidence type="ECO:0000313" key="6">
    <source>
        <dbReference type="Proteomes" id="UP000626844"/>
    </source>
</evidence>
<dbReference type="InterPro" id="IPR017853">
    <property type="entry name" value="GH"/>
</dbReference>
<accession>A0A926NF88</accession>
<proteinExistence type="predicted"/>
<dbReference type="GO" id="GO:0004565">
    <property type="term" value="F:beta-galactosidase activity"/>
    <property type="evidence" value="ECO:0007669"/>
    <property type="project" value="InterPro"/>
</dbReference>
<dbReference type="EMBL" id="JACXAI010000030">
    <property type="protein sequence ID" value="MBD1382394.1"/>
    <property type="molecule type" value="Genomic_DNA"/>
</dbReference>
<sequence length="514" mass="59071">MTELSKLVRTSTGWKWLVDGKPFIAYGGELHNSSASNLNYMEEKVWPYVKDLNLNTLLVPIYWEKLEPDEGNFDFSLLEGIISQARDNNMKLILLWFGLWKNGISSYTPKWVKTDTTRFWRAKDMYGKSMDVISPLCEEAINADKKTFEKFVTKVKEIDENNQTVIGIQVQNEIGLLGSDRDYSETAESIYQKEIPDDLAKLYNVSGNYDEAFGSNAPEYFMAYAYAQAVNQIAEAGKKIYKIPYFVNSWIEKYPWRPGVHPSGGPVAKFIPLWQKIAPEIDAVLPDIYVSDFNGVANEFAMYNNPLLIPEHRRDVQNISNVFYAIGKYQALCFAPFGIEDFLKDPESLTGIASPAVMKTLAIDTSAWEFTNTSEYLKKSYEILQGAQTLIEKCREENKVYSFMRMNEHERGSIIETEEYDIKIAYHPTTKTAPKSSGIILQTAKNEFYIIGTSFSYSFLSKKNRSYQVGILDYEEGNFIDGKWVGERTLNGDERYFMRIDMPQIQRVELYQYG</sequence>
<gene>
    <name evidence="5" type="ORF">IC621_19435</name>
</gene>
<protein>
    <submittedName>
        <fullName evidence="5">DUF5597 domain-containing protein</fullName>
    </submittedName>
</protein>
<dbReference type="Pfam" id="PF18120">
    <property type="entry name" value="DUF5597"/>
    <property type="match status" value="1"/>
</dbReference>
<keyword evidence="6" id="KW-1185">Reference proteome</keyword>
<dbReference type="GO" id="GO:0005975">
    <property type="term" value="P:carbohydrate metabolic process"/>
    <property type="evidence" value="ECO:0007669"/>
    <property type="project" value="InterPro"/>
</dbReference>
<evidence type="ECO:0000256" key="1">
    <source>
        <dbReference type="ARBA" id="ARBA00022801"/>
    </source>
</evidence>
<name>A0A926NF88_9BACI</name>